<dbReference type="GO" id="GO:0005524">
    <property type="term" value="F:ATP binding"/>
    <property type="evidence" value="ECO:0007669"/>
    <property type="project" value="UniProtKB-KW"/>
</dbReference>
<evidence type="ECO:0000256" key="1">
    <source>
        <dbReference type="ARBA" id="ARBA00006611"/>
    </source>
</evidence>
<dbReference type="GO" id="GO:0005886">
    <property type="term" value="C:plasma membrane"/>
    <property type="evidence" value="ECO:0007669"/>
    <property type="project" value="TreeGrafter"/>
</dbReference>
<dbReference type="PANTHER" id="PTHR30258:SF2">
    <property type="entry name" value="COMG OPERON PROTEIN 1"/>
    <property type="match status" value="1"/>
</dbReference>
<proteinExistence type="inferred from homology"/>
<dbReference type="InterPro" id="IPR001482">
    <property type="entry name" value="T2SS/T4SS_dom"/>
</dbReference>
<keyword evidence="2" id="KW-0547">Nucleotide-binding</keyword>
<evidence type="ECO:0000256" key="3">
    <source>
        <dbReference type="ARBA" id="ARBA00022840"/>
    </source>
</evidence>
<evidence type="ECO:0000313" key="6">
    <source>
        <dbReference type="Proteomes" id="UP000267019"/>
    </source>
</evidence>
<dbReference type="GO" id="GO:0016887">
    <property type="term" value="F:ATP hydrolysis activity"/>
    <property type="evidence" value="ECO:0007669"/>
    <property type="project" value="TreeGrafter"/>
</dbReference>
<dbReference type="SUPFAM" id="SSF160246">
    <property type="entry name" value="EspE N-terminal domain-like"/>
    <property type="match status" value="1"/>
</dbReference>
<name>A0A660L3W3_9BACL</name>
<protein>
    <submittedName>
        <fullName evidence="5">Type II secretion system protein E (GspE)</fullName>
    </submittedName>
</protein>
<organism evidence="5 6">
    <name type="scientific">Brockia lithotrophica</name>
    <dbReference type="NCBI Taxonomy" id="933949"/>
    <lineage>
        <taxon>Bacteria</taxon>
        <taxon>Bacillati</taxon>
        <taxon>Bacillota</taxon>
        <taxon>Bacilli</taxon>
        <taxon>Bacillales</taxon>
        <taxon>Bacillales Family X. Incertae Sedis</taxon>
        <taxon>Brockia</taxon>
    </lineage>
</organism>
<dbReference type="Proteomes" id="UP000267019">
    <property type="component" value="Unassembled WGS sequence"/>
</dbReference>
<keyword evidence="3" id="KW-0067">ATP-binding</keyword>
<dbReference type="SMART" id="SM00382">
    <property type="entry name" value="AAA"/>
    <property type="match status" value="1"/>
</dbReference>
<dbReference type="PROSITE" id="PS00662">
    <property type="entry name" value="T2SP_E"/>
    <property type="match status" value="1"/>
</dbReference>
<dbReference type="Gene3D" id="3.30.300.160">
    <property type="entry name" value="Type II secretion system, protein E, N-terminal domain"/>
    <property type="match status" value="1"/>
</dbReference>
<dbReference type="CDD" id="cd01129">
    <property type="entry name" value="PulE-GspE-like"/>
    <property type="match status" value="1"/>
</dbReference>
<dbReference type="EMBL" id="RBIJ01000001">
    <property type="protein sequence ID" value="RKQ88627.1"/>
    <property type="molecule type" value="Genomic_DNA"/>
</dbReference>
<comment type="caution">
    <text evidence="5">The sequence shown here is derived from an EMBL/GenBank/DDBJ whole genome shotgun (WGS) entry which is preliminary data.</text>
</comment>
<dbReference type="InterPro" id="IPR003593">
    <property type="entry name" value="AAA+_ATPase"/>
</dbReference>
<evidence type="ECO:0000313" key="5">
    <source>
        <dbReference type="EMBL" id="RKQ88627.1"/>
    </source>
</evidence>
<dbReference type="OrthoDB" id="9808272at2"/>
<dbReference type="Gene3D" id="3.40.50.300">
    <property type="entry name" value="P-loop containing nucleotide triphosphate hydrolases"/>
    <property type="match status" value="1"/>
</dbReference>
<dbReference type="AlphaFoldDB" id="A0A660L3W3"/>
<keyword evidence="6" id="KW-1185">Reference proteome</keyword>
<comment type="similarity">
    <text evidence="1">Belongs to the GSP E family.</text>
</comment>
<reference evidence="5 6" key="1">
    <citation type="submission" date="2018-10" db="EMBL/GenBank/DDBJ databases">
        <title>Genomic Encyclopedia of Type Strains, Phase IV (KMG-IV): sequencing the most valuable type-strain genomes for metagenomic binning, comparative biology and taxonomic classification.</title>
        <authorList>
            <person name="Goeker M."/>
        </authorList>
    </citation>
    <scope>NUCLEOTIDE SEQUENCE [LARGE SCALE GENOMIC DNA]</scope>
    <source>
        <strain evidence="5 6">DSM 22653</strain>
    </source>
</reference>
<accession>A0A660L3W3</accession>
<evidence type="ECO:0000256" key="2">
    <source>
        <dbReference type="ARBA" id="ARBA00022741"/>
    </source>
</evidence>
<evidence type="ECO:0000259" key="4">
    <source>
        <dbReference type="PROSITE" id="PS00662"/>
    </source>
</evidence>
<dbReference type="Pfam" id="PF00437">
    <property type="entry name" value="T2SSE"/>
    <property type="match status" value="1"/>
</dbReference>
<dbReference type="Gene3D" id="1.10.40.70">
    <property type="match status" value="1"/>
</dbReference>
<dbReference type="FunFam" id="3.40.50.300:FF:000398">
    <property type="entry name" value="Type IV pilus assembly ATPase PilB"/>
    <property type="match status" value="1"/>
</dbReference>
<dbReference type="Gene3D" id="3.30.450.90">
    <property type="match status" value="1"/>
</dbReference>
<dbReference type="InterPro" id="IPR027417">
    <property type="entry name" value="P-loop_NTPase"/>
</dbReference>
<gene>
    <name evidence="5" type="ORF">C7438_0266</name>
</gene>
<dbReference type="SUPFAM" id="SSF52540">
    <property type="entry name" value="P-loop containing nucleoside triphosphate hydrolases"/>
    <property type="match status" value="1"/>
</dbReference>
<dbReference type="InterPro" id="IPR037257">
    <property type="entry name" value="T2SS_E_N_sf"/>
</dbReference>
<feature type="domain" description="Bacterial type II secretion system protein E" evidence="4">
    <location>
        <begin position="361"/>
        <end position="375"/>
    </location>
</feature>
<dbReference type="PANTHER" id="PTHR30258">
    <property type="entry name" value="TYPE II SECRETION SYSTEM PROTEIN GSPE-RELATED"/>
    <property type="match status" value="1"/>
</dbReference>
<dbReference type="Pfam" id="PF05157">
    <property type="entry name" value="MshEN"/>
    <property type="match status" value="1"/>
</dbReference>
<dbReference type="InterPro" id="IPR007831">
    <property type="entry name" value="T2SS_GspE_N"/>
</dbReference>
<sequence>MAVARSRFGEFLVASGALKPEELAAALRHQRTSQKRLEEVLYELGILPEERLVELVSRFTGFPVFSFDEVELTPELQQLVPVALIRRYDVYPVRADEGELYLACRGEVPSGVVENLRRMTGKNVRLVLMRPSELEELRKFFLQGEGEGPVSEGGEGGSAADVLDAILAKAVHLGASDVHLDPEPDRIQVRFRIDGFLRPVDQFPLSLHSALVSRIKVLGRMNIAEKRSPQDGGFTFRPEGGRTTNVRVSVLPSVRGEKVVMRLLPSQERILELKDLGMEGELLEKFTRLLALPHGLILVTGPTGSGKTFTLYAALKHLRRPEVNIITVEDPVELQMEGITQVQVDVTSRKLTFSDALRSILRQDPDVIMVGEIRDRETAQLSLQAALTGHLVLSTLHTNDAVSAVERLTDMGVERYLIAAALRGVLAQRLVRTICPRCRVPVRPPLGEFLALGLSPEDEGEFFAGKGCVYCHQSGYRGRTGIFELLVVDEELQKLIAGGADAISLKEAVAGKMKTMREDGIEKARRGITTLEEVIRVTVSM</sequence>
<dbReference type="RefSeq" id="WP_121443547.1">
    <property type="nucleotide sequence ID" value="NZ_RBIJ01000001.1"/>
</dbReference>